<dbReference type="EMBL" id="CVTD020000023">
    <property type="protein sequence ID" value="CRZ35135.1"/>
    <property type="molecule type" value="Genomic_DNA"/>
</dbReference>
<dbReference type="OrthoDB" id="2088382at2"/>
<keyword evidence="1" id="KW-0472">Membrane</keyword>
<keyword evidence="3" id="KW-1185">Reference proteome</keyword>
<dbReference type="Proteomes" id="UP000236497">
    <property type="component" value="Unassembled WGS sequence"/>
</dbReference>
<organism evidence="2 3">
    <name type="scientific">Herbinix hemicellulosilytica</name>
    <dbReference type="NCBI Taxonomy" id="1564487"/>
    <lineage>
        <taxon>Bacteria</taxon>
        <taxon>Bacillati</taxon>
        <taxon>Bacillota</taxon>
        <taxon>Clostridia</taxon>
        <taxon>Lachnospirales</taxon>
        <taxon>Lachnospiraceae</taxon>
        <taxon>Herbinix</taxon>
    </lineage>
</organism>
<evidence type="ECO:0000256" key="1">
    <source>
        <dbReference type="SAM" id="Phobius"/>
    </source>
</evidence>
<sequence>MIFRKRNTDIPDNEDDNLVVANMNVEGMPWYRGGKPLNINEENGDRPPLPELSKKDLRRITLSATLGGLLVGLVFIFILFLFIMFCVHVWFK</sequence>
<gene>
    <name evidence="2" type="ORF">HHT355_1936</name>
</gene>
<evidence type="ECO:0000313" key="3">
    <source>
        <dbReference type="Proteomes" id="UP000236497"/>
    </source>
</evidence>
<keyword evidence="1" id="KW-0812">Transmembrane</keyword>
<name>A0A0H5SJ66_HERHM</name>
<reference evidence="2 3" key="1">
    <citation type="submission" date="2015-06" db="EMBL/GenBank/DDBJ databases">
        <authorList>
            <person name="Wibberg Daniel"/>
        </authorList>
    </citation>
    <scope>NUCLEOTIDE SEQUENCE [LARGE SCALE GENOMIC DNA]</scope>
    <source>
        <strain evidence="2 3">T3/55T</strain>
    </source>
</reference>
<proteinExistence type="predicted"/>
<dbReference type="AlphaFoldDB" id="A0A0H5SJ66"/>
<feature type="transmembrane region" description="Helical" evidence="1">
    <location>
        <begin position="64"/>
        <end position="91"/>
    </location>
</feature>
<accession>A0A0H5SJ66</accession>
<evidence type="ECO:0000313" key="2">
    <source>
        <dbReference type="EMBL" id="CRZ35135.1"/>
    </source>
</evidence>
<protein>
    <submittedName>
        <fullName evidence="2">Uncharacterized protein</fullName>
    </submittedName>
</protein>
<dbReference type="RefSeq" id="WP_103203231.1">
    <property type="nucleotide sequence ID" value="NZ_CVTD020000023.1"/>
</dbReference>
<keyword evidence="1" id="KW-1133">Transmembrane helix</keyword>